<feature type="transmembrane region" description="Helical" evidence="8">
    <location>
        <begin position="204"/>
        <end position="226"/>
    </location>
</feature>
<evidence type="ECO:0000256" key="1">
    <source>
        <dbReference type="ARBA" id="ARBA00004141"/>
    </source>
</evidence>
<evidence type="ECO:0000313" key="11">
    <source>
        <dbReference type="Proteomes" id="UP000067598"/>
    </source>
</evidence>
<protein>
    <recommendedName>
        <fullName evidence="9">Peptidase S54 rhomboid domain-containing protein</fullName>
    </recommendedName>
</protein>
<evidence type="ECO:0000256" key="4">
    <source>
        <dbReference type="ARBA" id="ARBA00022801"/>
    </source>
</evidence>
<evidence type="ECO:0000256" key="8">
    <source>
        <dbReference type="SAM" id="Phobius"/>
    </source>
</evidence>
<dbReference type="InterPro" id="IPR035952">
    <property type="entry name" value="Rhomboid-like_sf"/>
</dbReference>
<feature type="transmembrane region" description="Helical" evidence="8">
    <location>
        <begin position="175"/>
        <end position="192"/>
    </location>
</feature>
<feature type="domain" description="Peptidase S54 rhomboid" evidence="9">
    <location>
        <begin position="56"/>
        <end position="193"/>
    </location>
</feature>
<keyword evidence="2" id="KW-0645">Protease</keyword>
<evidence type="ECO:0000256" key="7">
    <source>
        <dbReference type="ARBA" id="ARBA00023136"/>
    </source>
</evidence>
<organism evidence="10 11">
    <name type="scientific">Lactobacillus crispatus</name>
    <dbReference type="NCBI Taxonomy" id="47770"/>
    <lineage>
        <taxon>Bacteria</taxon>
        <taxon>Bacillati</taxon>
        <taxon>Bacillota</taxon>
        <taxon>Bacilli</taxon>
        <taxon>Lactobacillales</taxon>
        <taxon>Lactobacillaceae</taxon>
        <taxon>Lactobacillus</taxon>
    </lineage>
</organism>
<evidence type="ECO:0000256" key="6">
    <source>
        <dbReference type="ARBA" id="ARBA00022989"/>
    </source>
</evidence>
<dbReference type="AlphaFoldDB" id="A0A109DEP5"/>
<evidence type="ECO:0000256" key="5">
    <source>
        <dbReference type="ARBA" id="ARBA00022825"/>
    </source>
</evidence>
<keyword evidence="5" id="KW-0720">Serine protease</keyword>
<keyword evidence="3 8" id="KW-0812">Transmembrane</keyword>
<evidence type="ECO:0000256" key="3">
    <source>
        <dbReference type="ARBA" id="ARBA00022692"/>
    </source>
</evidence>
<dbReference type="Proteomes" id="UP000067598">
    <property type="component" value="Unassembled WGS sequence"/>
</dbReference>
<dbReference type="PANTHER" id="PTHR22936">
    <property type="entry name" value="RHOMBOID-RELATED"/>
    <property type="match status" value="1"/>
</dbReference>
<dbReference type="InterPro" id="IPR002610">
    <property type="entry name" value="Peptidase_S54_rhomboid-like"/>
</dbReference>
<keyword evidence="7 8" id="KW-0472">Membrane</keyword>
<comment type="subcellular location">
    <subcellularLocation>
        <location evidence="1">Membrane</location>
        <topology evidence="1">Multi-pass membrane protein</topology>
    </subcellularLocation>
</comment>
<dbReference type="EMBL" id="LJGP01000016">
    <property type="protein sequence ID" value="KWU04048.1"/>
    <property type="molecule type" value="Genomic_DNA"/>
</dbReference>
<comment type="caution">
    <text evidence="10">The sequence shown here is derived from an EMBL/GenBank/DDBJ whole genome shotgun (WGS) entry which is preliminary data.</text>
</comment>
<keyword evidence="6 8" id="KW-1133">Transmembrane helix</keyword>
<dbReference type="GO" id="GO:0016020">
    <property type="term" value="C:membrane"/>
    <property type="evidence" value="ECO:0007669"/>
    <property type="project" value="UniProtKB-SubCell"/>
</dbReference>
<proteinExistence type="predicted"/>
<accession>A0A109DEP5</accession>
<feature type="transmembrane region" description="Helical" evidence="8">
    <location>
        <begin position="97"/>
        <end position="115"/>
    </location>
</feature>
<dbReference type="PANTHER" id="PTHR22936:SF69">
    <property type="entry name" value="RHOMBOID-LIKE PROTEIN"/>
    <property type="match status" value="1"/>
</dbReference>
<dbReference type="GO" id="GO:0004252">
    <property type="term" value="F:serine-type endopeptidase activity"/>
    <property type="evidence" value="ECO:0007669"/>
    <property type="project" value="InterPro"/>
</dbReference>
<dbReference type="SUPFAM" id="SSF144091">
    <property type="entry name" value="Rhomboid-like"/>
    <property type="match status" value="1"/>
</dbReference>
<dbReference type="RefSeq" id="WP_060462020.1">
    <property type="nucleotide sequence ID" value="NZ_AP025162.1"/>
</dbReference>
<evidence type="ECO:0000313" key="10">
    <source>
        <dbReference type="EMBL" id="KWU04048.1"/>
    </source>
</evidence>
<evidence type="ECO:0000256" key="2">
    <source>
        <dbReference type="ARBA" id="ARBA00022670"/>
    </source>
</evidence>
<feature type="transmembrane region" description="Helical" evidence="8">
    <location>
        <begin position="66"/>
        <end position="85"/>
    </location>
</feature>
<dbReference type="InterPro" id="IPR022764">
    <property type="entry name" value="Peptidase_S54_rhomboid_dom"/>
</dbReference>
<dbReference type="Pfam" id="PF01694">
    <property type="entry name" value="Rhomboid"/>
    <property type="match status" value="1"/>
</dbReference>
<gene>
    <name evidence="10" type="ORF">AEL95_05060</name>
</gene>
<reference evidence="10 11" key="1">
    <citation type="journal article" date="2016" name="Microbiology (Mosc.)">
        <title>Comparison of Lactobacillus crispatus isolates from Lactobacillus-dominated vaginal microbiomes with isolates from microbiomes containing bacterial vaginosis-associated bacteria.</title>
        <authorList>
            <person name="Abdelmaksoud A.A."/>
            <person name="Koparde V.N."/>
            <person name="Sheth N.U."/>
            <person name="Serrano M.G."/>
            <person name="Glascock A.L."/>
            <person name="Fettweis J.M."/>
            <person name="Strauss Iii J.F."/>
            <person name="Buck G.A."/>
            <person name="Jefferson K.K."/>
        </authorList>
    </citation>
    <scope>NUCLEOTIDE SEQUENCE [LARGE SCALE GENOMIC DNA]</scope>
    <source>
        <strain evidence="10 11">VMC3</strain>
    </source>
</reference>
<feature type="transmembrane region" description="Helical" evidence="8">
    <location>
        <begin position="148"/>
        <end position="169"/>
    </location>
</feature>
<feature type="transmembrane region" description="Helical" evidence="8">
    <location>
        <begin position="121"/>
        <end position="141"/>
    </location>
</feature>
<name>A0A109DEP5_9LACO</name>
<sequence length="228" mass="25003">MNTQRKINLSQSFVTLGILVVLLIIFLVEVFLGGSENTNVLMKMGAMNNFAVVAGHQWWRLFTAQFLHIGIMHLVSNAIIIYYMGKYMEPLMGHVRFLVTYLLAGVGGNLMSLAFSADRGLSAGASTALFGLFGAMTAIGLRNLHNPMIAFLGRQAFVLALINLALDIFVPGIDIWGHIGGLIAGFLLAIILGDRVMKTYNPKWRVLAAAVLVVYVVWTVRTGMIINF</sequence>
<dbReference type="PATRIC" id="fig|47770.28.peg.402"/>
<dbReference type="GO" id="GO:0006508">
    <property type="term" value="P:proteolysis"/>
    <property type="evidence" value="ECO:0007669"/>
    <property type="project" value="UniProtKB-KW"/>
</dbReference>
<dbReference type="Gene3D" id="1.20.1540.10">
    <property type="entry name" value="Rhomboid-like"/>
    <property type="match status" value="1"/>
</dbReference>
<evidence type="ECO:0000259" key="9">
    <source>
        <dbReference type="Pfam" id="PF01694"/>
    </source>
</evidence>
<feature type="transmembrane region" description="Helical" evidence="8">
    <location>
        <begin position="12"/>
        <end position="34"/>
    </location>
</feature>
<keyword evidence="4" id="KW-0378">Hydrolase</keyword>